<dbReference type="AlphaFoldDB" id="A0A4R6QDM9"/>
<feature type="transmembrane region" description="Helical" evidence="10">
    <location>
        <begin position="97"/>
        <end position="121"/>
    </location>
</feature>
<feature type="binding site" evidence="10">
    <location>
        <position position="78"/>
    </location>
    <ligand>
        <name>Na(+)</name>
        <dbReference type="ChEBI" id="CHEBI:29101"/>
        <note>structural</note>
    </ligand>
</feature>
<keyword evidence="12" id="KW-1185">Reference proteome</keyword>
<proteinExistence type="inferred from homology"/>
<dbReference type="Proteomes" id="UP000295500">
    <property type="component" value="Unassembled WGS sequence"/>
</dbReference>
<evidence type="ECO:0000256" key="9">
    <source>
        <dbReference type="ARBA" id="ARBA00049940"/>
    </source>
</evidence>
<keyword evidence="10" id="KW-0479">Metal-binding</keyword>
<reference evidence="11 12" key="1">
    <citation type="submission" date="2019-03" db="EMBL/GenBank/DDBJ databases">
        <title>Genomic Encyclopedia of Type Strains, Phase IV (KMG-IV): sequencing the most valuable type-strain genomes for metagenomic binning, comparative biology and taxonomic classification.</title>
        <authorList>
            <person name="Goeker M."/>
        </authorList>
    </citation>
    <scope>NUCLEOTIDE SEQUENCE [LARGE SCALE GENOMIC DNA]</scope>
    <source>
        <strain evidence="11 12">DSM 28287</strain>
    </source>
</reference>
<evidence type="ECO:0000256" key="6">
    <source>
        <dbReference type="ARBA" id="ARBA00023303"/>
    </source>
</evidence>
<keyword evidence="3 10" id="KW-0812">Transmembrane</keyword>
<comment type="subcellular location">
    <subcellularLocation>
        <location evidence="1 10">Cell membrane</location>
        <topology evidence="1 10">Multi-pass membrane protein</topology>
    </subcellularLocation>
</comment>
<evidence type="ECO:0000256" key="8">
    <source>
        <dbReference type="ARBA" id="ARBA00035585"/>
    </source>
</evidence>
<dbReference type="GO" id="GO:0046872">
    <property type="term" value="F:metal ion binding"/>
    <property type="evidence" value="ECO:0007669"/>
    <property type="project" value="UniProtKB-KW"/>
</dbReference>
<dbReference type="GO" id="GO:0005886">
    <property type="term" value="C:plasma membrane"/>
    <property type="evidence" value="ECO:0007669"/>
    <property type="project" value="UniProtKB-SubCell"/>
</dbReference>
<comment type="similarity">
    <text evidence="7 10">Belongs to the fluoride channel Fluc/FEX (TC 1.A.43) family.</text>
</comment>
<name>A0A4R6QDM9_9FIRM</name>
<evidence type="ECO:0000256" key="4">
    <source>
        <dbReference type="ARBA" id="ARBA00022989"/>
    </source>
</evidence>
<dbReference type="GO" id="GO:0140114">
    <property type="term" value="P:cellular detoxification of fluoride"/>
    <property type="evidence" value="ECO:0007669"/>
    <property type="project" value="UniProtKB-UniRule"/>
</dbReference>
<evidence type="ECO:0000313" key="11">
    <source>
        <dbReference type="EMBL" id="TDP60495.1"/>
    </source>
</evidence>
<sequence>MIIDCLFVGLGGAGGAIGRYLLGMVPLRPQNGLPVMTLLINIFGAFCIGYITALAIKSGHFNPRLVLFLKVGLCGGFTTFSSFSLETVGLLQAGDTFIAVIYAVLSVVLCLGGVVLGQLAVR</sequence>
<evidence type="ECO:0000256" key="3">
    <source>
        <dbReference type="ARBA" id="ARBA00022692"/>
    </source>
</evidence>
<dbReference type="PANTHER" id="PTHR28259:SF1">
    <property type="entry name" value="FLUORIDE EXPORT PROTEIN 1-RELATED"/>
    <property type="match status" value="1"/>
</dbReference>
<comment type="activity regulation">
    <text evidence="10">Na(+) is not transported, but it plays an essential structural role and its presence is essential for fluoride channel function.</text>
</comment>
<accession>A0A4R6QDM9</accession>
<gene>
    <name evidence="10" type="primary">fluC</name>
    <name evidence="10" type="synonym">crcB</name>
    <name evidence="11" type="ORF">EV211_1019</name>
</gene>
<dbReference type="PANTHER" id="PTHR28259">
    <property type="entry name" value="FLUORIDE EXPORT PROTEIN 1-RELATED"/>
    <property type="match status" value="1"/>
</dbReference>
<dbReference type="HAMAP" id="MF_00454">
    <property type="entry name" value="FluC"/>
    <property type="match status" value="1"/>
</dbReference>
<dbReference type="InterPro" id="IPR003691">
    <property type="entry name" value="FluC"/>
</dbReference>
<evidence type="ECO:0000256" key="2">
    <source>
        <dbReference type="ARBA" id="ARBA00022475"/>
    </source>
</evidence>
<protein>
    <recommendedName>
        <fullName evidence="10">Fluoride-specific ion channel FluC</fullName>
    </recommendedName>
</protein>
<dbReference type="GO" id="GO:0062054">
    <property type="term" value="F:fluoride channel activity"/>
    <property type="evidence" value="ECO:0007669"/>
    <property type="project" value="UniProtKB-UniRule"/>
</dbReference>
<keyword evidence="4 10" id="KW-1133">Transmembrane helix</keyword>
<keyword evidence="6 10" id="KW-0407">Ion channel</keyword>
<evidence type="ECO:0000256" key="7">
    <source>
        <dbReference type="ARBA" id="ARBA00035120"/>
    </source>
</evidence>
<keyword evidence="5 10" id="KW-0472">Membrane</keyword>
<keyword evidence="10" id="KW-0813">Transport</keyword>
<evidence type="ECO:0000256" key="10">
    <source>
        <dbReference type="HAMAP-Rule" id="MF_00454"/>
    </source>
</evidence>
<comment type="caution">
    <text evidence="11">The sequence shown here is derived from an EMBL/GenBank/DDBJ whole genome shotgun (WGS) entry which is preliminary data.</text>
</comment>
<organism evidence="11 12">
    <name type="scientific">Aminicella lysinilytica</name>
    <dbReference type="NCBI Taxonomy" id="433323"/>
    <lineage>
        <taxon>Bacteria</taxon>
        <taxon>Bacillati</taxon>
        <taxon>Bacillota</taxon>
        <taxon>Clostridia</taxon>
        <taxon>Peptostreptococcales</taxon>
        <taxon>Anaerovoracaceae</taxon>
        <taxon>Aminicella</taxon>
    </lineage>
</organism>
<dbReference type="EMBL" id="SNXO01000001">
    <property type="protein sequence ID" value="TDP60495.1"/>
    <property type="molecule type" value="Genomic_DNA"/>
</dbReference>
<dbReference type="RefSeq" id="WP_330564440.1">
    <property type="nucleotide sequence ID" value="NZ_SNXO01000001.1"/>
</dbReference>
<comment type="function">
    <text evidence="9 10">Fluoride-specific ion channel. Important for reducing fluoride concentration in the cell, thus reducing its toxicity.</text>
</comment>
<feature type="transmembrane region" description="Helical" evidence="10">
    <location>
        <begin position="65"/>
        <end position="85"/>
    </location>
</feature>
<keyword evidence="2 10" id="KW-1003">Cell membrane</keyword>
<evidence type="ECO:0000256" key="1">
    <source>
        <dbReference type="ARBA" id="ARBA00004651"/>
    </source>
</evidence>
<dbReference type="Pfam" id="PF02537">
    <property type="entry name" value="CRCB"/>
    <property type="match status" value="1"/>
</dbReference>
<feature type="binding site" evidence="10">
    <location>
        <position position="75"/>
    </location>
    <ligand>
        <name>Na(+)</name>
        <dbReference type="ChEBI" id="CHEBI:29101"/>
        <note>structural</note>
    </ligand>
</feature>
<keyword evidence="10" id="KW-0915">Sodium</keyword>
<evidence type="ECO:0000256" key="5">
    <source>
        <dbReference type="ARBA" id="ARBA00023136"/>
    </source>
</evidence>
<keyword evidence="10" id="KW-0406">Ion transport</keyword>
<dbReference type="NCBIfam" id="TIGR00494">
    <property type="entry name" value="crcB"/>
    <property type="match status" value="1"/>
</dbReference>
<comment type="catalytic activity">
    <reaction evidence="8">
        <text>fluoride(in) = fluoride(out)</text>
        <dbReference type="Rhea" id="RHEA:76159"/>
        <dbReference type="ChEBI" id="CHEBI:17051"/>
    </reaction>
    <physiologicalReaction direction="left-to-right" evidence="8">
        <dbReference type="Rhea" id="RHEA:76160"/>
    </physiologicalReaction>
</comment>
<feature type="transmembrane region" description="Helical" evidence="10">
    <location>
        <begin position="34"/>
        <end position="53"/>
    </location>
</feature>
<evidence type="ECO:0000313" key="12">
    <source>
        <dbReference type="Proteomes" id="UP000295500"/>
    </source>
</evidence>